<evidence type="ECO:0000313" key="4">
    <source>
        <dbReference type="Proteomes" id="UP000033220"/>
    </source>
</evidence>
<dbReference type="AlphaFoldDB" id="H6SJP2"/>
<dbReference type="Gene3D" id="3.90.226.10">
    <property type="entry name" value="2-enoyl-CoA Hydratase, Chain A, domain 1"/>
    <property type="match status" value="1"/>
</dbReference>
<dbReference type="InterPro" id="IPR029045">
    <property type="entry name" value="ClpP/crotonase-like_dom_sf"/>
</dbReference>
<name>H6SJP2_PARPM</name>
<proteinExistence type="inferred from homology"/>
<dbReference type="InterPro" id="IPR001753">
    <property type="entry name" value="Enoyl-CoA_hydra/iso"/>
</dbReference>
<keyword evidence="2 3" id="KW-0456">Lyase</keyword>
<evidence type="ECO:0000256" key="1">
    <source>
        <dbReference type="ARBA" id="ARBA00005254"/>
    </source>
</evidence>
<organism evidence="3 4">
    <name type="scientific">Pararhodospirillum photometricum DSM 122</name>
    <dbReference type="NCBI Taxonomy" id="1150469"/>
    <lineage>
        <taxon>Bacteria</taxon>
        <taxon>Pseudomonadati</taxon>
        <taxon>Pseudomonadota</taxon>
        <taxon>Alphaproteobacteria</taxon>
        <taxon>Rhodospirillales</taxon>
        <taxon>Rhodospirillaceae</taxon>
        <taxon>Pararhodospirillum</taxon>
    </lineage>
</organism>
<dbReference type="HOGENOM" id="CLU_009834_7_3_5"/>
<keyword evidence="4" id="KW-1185">Reference proteome</keyword>
<dbReference type="EMBL" id="HE663493">
    <property type="protein sequence ID" value="CCG08207.1"/>
    <property type="molecule type" value="Genomic_DNA"/>
</dbReference>
<dbReference type="SUPFAM" id="SSF52096">
    <property type="entry name" value="ClpP/crotonase"/>
    <property type="match status" value="1"/>
</dbReference>
<gene>
    <name evidence="3" type="ORF">RSPPHO_01581</name>
</gene>
<evidence type="ECO:0000256" key="2">
    <source>
        <dbReference type="ARBA" id="ARBA00023239"/>
    </source>
</evidence>
<evidence type="ECO:0000313" key="3">
    <source>
        <dbReference type="EMBL" id="CCG08207.1"/>
    </source>
</evidence>
<dbReference type="PANTHER" id="PTHR11941">
    <property type="entry name" value="ENOYL-COA HYDRATASE-RELATED"/>
    <property type="match status" value="1"/>
</dbReference>
<dbReference type="Proteomes" id="UP000033220">
    <property type="component" value="Chromosome DSM 122"/>
</dbReference>
<dbReference type="PANTHER" id="PTHR11941:SF54">
    <property type="entry name" value="ENOYL-COA HYDRATASE, MITOCHONDRIAL"/>
    <property type="match status" value="1"/>
</dbReference>
<accession>H6SJP2</accession>
<dbReference type="STRING" id="1150469.RSPPHO_01581"/>
<protein>
    <submittedName>
        <fullName evidence="3">Enoyl-CoA hydratase / short chain enoyl-CoA hydratase</fullName>
        <ecNumber evidence="3">4.2.1.17</ecNumber>
    </submittedName>
</protein>
<dbReference type="eggNOG" id="COG1024">
    <property type="taxonomic scope" value="Bacteria"/>
</dbReference>
<dbReference type="InterPro" id="IPR014748">
    <property type="entry name" value="Enoyl-CoA_hydra_C"/>
</dbReference>
<dbReference type="Gene3D" id="1.10.12.10">
    <property type="entry name" value="Lyase 2-enoyl-coa Hydratase, Chain A, domain 2"/>
    <property type="match status" value="1"/>
</dbReference>
<dbReference type="PATRIC" id="fig|1150469.3.peg.1780"/>
<reference evidence="3 4" key="1">
    <citation type="submission" date="2012-02" db="EMBL/GenBank/DDBJ databases">
        <title>Shotgun genome sequence of Phaeospirillum photometricum DSM 122.</title>
        <authorList>
            <person name="Duquesne K."/>
            <person name="Sturgis J."/>
        </authorList>
    </citation>
    <scope>NUCLEOTIDE SEQUENCE [LARGE SCALE GENOMIC DNA]</scope>
    <source>
        <strain evidence="4">DSM122</strain>
    </source>
</reference>
<sequence length="289" mass="30609">MSQDLPHRSRRPSLECPRMTPADLEASAPPILCALDGAVATVTLNRPERLNALDLPMWSALGDVFLDLAHQAAPAGPVRAVVLRGAGGKAFAAGADIGEFDTVRATPAQAQAYDEVMRRALSAVADCPAPVIAAIEGACVGGGLELACLCDLRLANASARFGVPITRIGVVMAYPEIQGILRLAGPANVLSLLLEGRIVAAEEALRLGLVNRVVADDTFAGHLAETIKAVTQGAPGVNAWHKAFVRRLADPRPLDAGEMEECYRFLETEDYREGIAAFKAKRKPVFTGR</sequence>
<comment type="similarity">
    <text evidence="1">Belongs to the enoyl-CoA hydratase/isomerase family.</text>
</comment>
<dbReference type="GO" id="GO:0004300">
    <property type="term" value="F:enoyl-CoA hydratase activity"/>
    <property type="evidence" value="ECO:0007669"/>
    <property type="project" value="UniProtKB-EC"/>
</dbReference>
<dbReference type="GO" id="GO:0006635">
    <property type="term" value="P:fatty acid beta-oxidation"/>
    <property type="evidence" value="ECO:0007669"/>
    <property type="project" value="TreeGrafter"/>
</dbReference>
<dbReference type="Pfam" id="PF00378">
    <property type="entry name" value="ECH_1"/>
    <property type="match status" value="1"/>
</dbReference>
<dbReference type="EC" id="4.2.1.17" evidence="3"/>
<dbReference type="CDD" id="cd06558">
    <property type="entry name" value="crotonase-like"/>
    <property type="match status" value="1"/>
</dbReference>
<dbReference type="KEGG" id="rpm:RSPPHO_01581"/>